<dbReference type="GO" id="GO:0002039">
    <property type="term" value="F:p53 binding"/>
    <property type="evidence" value="ECO:0007669"/>
    <property type="project" value="InterPro"/>
</dbReference>
<keyword evidence="9" id="KW-0175">Coiled coil</keyword>
<dbReference type="GO" id="GO:0005634">
    <property type="term" value="C:nucleus"/>
    <property type="evidence" value="ECO:0007669"/>
    <property type="project" value="UniProtKB-SubCell"/>
</dbReference>
<comment type="caution">
    <text evidence="12">The sequence shown here is derived from an EMBL/GenBank/DDBJ whole genome shotgun (WGS) entry which is preliminary data.</text>
</comment>
<dbReference type="Pfam" id="PF12796">
    <property type="entry name" value="Ank_2"/>
    <property type="match status" value="1"/>
</dbReference>
<keyword evidence="5 7" id="KW-0040">ANK repeat</keyword>
<dbReference type="Pfam" id="PF14604">
    <property type="entry name" value="SH3_9"/>
    <property type="match status" value="1"/>
</dbReference>
<evidence type="ECO:0000256" key="2">
    <source>
        <dbReference type="ARBA" id="ARBA00022443"/>
    </source>
</evidence>
<feature type="compositionally biased region" description="Low complexity" evidence="10">
    <location>
        <begin position="256"/>
        <end position="265"/>
    </location>
</feature>
<evidence type="ECO:0000256" key="1">
    <source>
        <dbReference type="ARBA" id="ARBA00004123"/>
    </source>
</evidence>
<dbReference type="AlphaFoldDB" id="A0AAV5UQJ9"/>
<keyword evidence="3" id="KW-0053">Apoptosis</keyword>
<dbReference type="PANTHER" id="PTHR24131">
    <property type="entry name" value="APOPTOSIS-STIMULATING OF P53 PROTEIN"/>
    <property type="match status" value="1"/>
</dbReference>
<dbReference type="Proteomes" id="UP001432322">
    <property type="component" value="Unassembled WGS sequence"/>
</dbReference>
<evidence type="ECO:0000259" key="11">
    <source>
        <dbReference type="PROSITE" id="PS50002"/>
    </source>
</evidence>
<dbReference type="GO" id="GO:0042981">
    <property type="term" value="P:regulation of apoptotic process"/>
    <property type="evidence" value="ECO:0007669"/>
    <property type="project" value="InterPro"/>
</dbReference>
<reference evidence="12" key="1">
    <citation type="submission" date="2023-10" db="EMBL/GenBank/DDBJ databases">
        <title>Genome assembly of Pristionchus species.</title>
        <authorList>
            <person name="Yoshida K."/>
            <person name="Sommer R.J."/>
        </authorList>
    </citation>
    <scope>NUCLEOTIDE SEQUENCE</scope>
    <source>
        <strain evidence="12">RS5133</strain>
    </source>
</reference>
<evidence type="ECO:0000256" key="3">
    <source>
        <dbReference type="ARBA" id="ARBA00022703"/>
    </source>
</evidence>
<dbReference type="InterPro" id="IPR002110">
    <property type="entry name" value="Ankyrin_rpt"/>
</dbReference>
<feature type="compositionally biased region" description="Low complexity" evidence="10">
    <location>
        <begin position="383"/>
        <end position="396"/>
    </location>
</feature>
<feature type="compositionally biased region" description="Pro residues" evidence="10">
    <location>
        <begin position="289"/>
        <end position="300"/>
    </location>
</feature>
<feature type="coiled-coil region" evidence="9">
    <location>
        <begin position="42"/>
        <end position="161"/>
    </location>
</feature>
<keyword evidence="2 8" id="KW-0728">SH3 domain</keyword>
<feature type="region of interest" description="Disordered" evidence="10">
    <location>
        <begin position="376"/>
        <end position="519"/>
    </location>
</feature>
<organism evidence="12 13">
    <name type="scientific">Pristionchus fissidentatus</name>
    <dbReference type="NCBI Taxonomy" id="1538716"/>
    <lineage>
        <taxon>Eukaryota</taxon>
        <taxon>Metazoa</taxon>
        <taxon>Ecdysozoa</taxon>
        <taxon>Nematoda</taxon>
        <taxon>Chromadorea</taxon>
        <taxon>Rhabditida</taxon>
        <taxon>Rhabditina</taxon>
        <taxon>Diplogasteromorpha</taxon>
        <taxon>Diplogasteroidea</taxon>
        <taxon>Neodiplogasteridae</taxon>
        <taxon>Pristionchus</taxon>
    </lineage>
</organism>
<dbReference type="SMART" id="SM00248">
    <property type="entry name" value="ANK"/>
    <property type="match status" value="2"/>
</dbReference>
<feature type="compositionally biased region" description="Low complexity" evidence="10">
    <location>
        <begin position="301"/>
        <end position="312"/>
    </location>
</feature>
<feature type="non-terminal residue" evidence="12">
    <location>
        <position position="1"/>
    </location>
</feature>
<dbReference type="InterPro" id="IPR036770">
    <property type="entry name" value="Ankyrin_rpt-contain_sf"/>
</dbReference>
<dbReference type="PROSITE" id="PS50088">
    <property type="entry name" value="ANK_REPEAT"/>
    <property type="match status" value="2"/>
</dbReference>
<evidence type="ECO:0000313" key="12">
    <source>
        <dbReference type="EMBL" id="GMT09455.1"/>
    </source>
</evidence>
<feature type="region of interest" description="Disordered" evidence="10">
    <location>
        <begin position="1"/>
        <end position="30"/>
    </location>
</feature>
<feature type="repeat" description="ANK" evidence="7">
    <location>
        <begin position="559"/>
        <end position="591"/>
    </location>
</feature>
<evidence type="ECO:0000256" key="5">
    <source>
        <dbReference type="ARBA" id="ARBA00023043"/>
    </source>
</evidence>
<accession>A0AAV5UQJ9</accession>
<feature type="region of interest" description="Disordered" evidence="10">
    <location>
        <begin position="183"/>
        <end position="319"/>
    </location>
</feature>
<comment type="subcellular location">
    <subcellularLocation>
        <location evidence="1">Nucleus</location>
    </subcellularLocation>
</comment>
<dbReference type="GO" id="GO:0006915">
    <property type="term" value="P:apoptotic process"/>
    <property type="evidence" value="ECO:0007669"/>
    <property type="project" value="UniProtKB-KW"/>
</dbReference>
<protein>
    <recommendedName>
        <fullName evidence="11">SH3 domain-containing protein</fullName>
    </recommendedName>
</protein>
<keyword evidence="4" id="KW-0677">Repeat</keyword>
<sequence length="752" mass="81509">AAAAAAAGHAHHHSHPSHPPPFVHLGANAGAAPAPRSYAELVEIAEHQRRQIEANRKEEERRHGLMASRGHSIPRGDLPAHVKSLRREVAEGELEMKRLNELERETRTLRVRNDEASRQVEMLTRTAEEEQALLRKAAAKVDSLRSQLEELHRRRRAAANAALQEQKRMQTAQTHAAQMAAVRSASSATPTPDIAQRPRASVEPFQIQQMKSPEDTVTTSPKKEYGGEDETDQRLRHPPAPTELRSSGGQGKIRVVDQQVTSTTDVHQRLTMTTSSSSVVSQTREDVSPSPPKDPHPTPSTIPGEPGAIAPGPHEPQEPAELAHARLRGGRTDLVSLRADSLKATKRRSWAASESSMSELDTIRRVLLEQQLKGRNHYIPDLSPVSPAPSSVGGVSTIEEENKVEEEEEEEKTEDSPFAASSSSSMGTTDSAAFTVSAAPSSAAATAGSVASTSGVERPTALGGVQKETTTEEPGSSSAEEAGSLCSTRSSEEAPIEMEVPKPSKAVKGILRQKGRPSSGRRIEFDPLALLLDAALEGEIDLVKESAKKLSDVSASNDEGITALHNAICAGHYEIVRFLIESNADVNAQDSDGWTPLHCAASCNNLPMVRVLVEGGACVLSSTLSDLETPVQKCEEEEDGYDTCLRYLIAAHNATGSANGGLVYAAYPYAAEYEDEMVFEGGDRLRVLQKDAPDTDNGWWLCEKQREDGSTEQGLAPRTYLALYPPIKYRQRGFVPFDLSLESNNNEKDQQK</sequence>
<keyword evidence="13" id="KW-1185">Reference proteome</keyword>
<evidence type="ECO:0000313" key="13">
    <source>
        <dbReference type="Proteomes" id="UP001432322"/>
    </source>
</evidence>
<dbReference type="SUPFAM" id="SSF48403">
    <property type="entry name" value="Ankyrin repeat"/>
    <property type="match status" value="1"/>
</dbReference>
<feature type="compositionally biased region" description="Low complexity" evidence="10">
    <location>
        <begin position="472"/>
        <end position="484"/>
    </location>
</feature>
<gene>
    <name evidence="12" type="ORF">PFISCL1PPCAC_752</name>
</gene>
<feature type="region of interest" description="Disordered" evidence="10">
    <location>
        <begin position="338"/>
        <end position="360"/>
    </location>
</feature>
<dbReference type="InterPro" id="IPR036028">
    <property type="entry name" value="SH3-like_dom_sf"/>
</dbReference>
<dbReference type="SMART" id="SM00326">
    <property type="entry name" value="SH3"/>
    <property type="match status" value="1"/>
</dbReference>
<evidence type="ECO:0000256" key="9">
    <source>
        <dbReference type="SAM" id="Coils"/>
    </source>
</evidence>
<dbReference type="PROSITE" id="PS50297">
    <property type="entry name" value="ANK_REP_REGION"/>
    <property type="match status" value="2"/>
</dbReference>
<evidence type="ECO:0000256" key="7">
    <source>
        <dbReference type="PROSITE-ProRule" id="PRU00023"/>
    </source>
</evidence>
<feature type="domain" description="SH3" evidence="11">
    <location>
        <begin position="658"/>
        <end position="726"/>
    </location>
</feature>
<evidence type="ECO:0000256" key="6">
    <source>
        <dbReference type="ARBA" id="ARBA00023242"/>
    </source>
</evidence>
<feature type="repeat" description="ANK" evidence="7">
    <location>
        <begin position="592"/>
        <end position="617"/>
    </location>
</feature>
<dbReference type="SUPFAM" id="SSF50044">
    <property type="entry name" value="SH3-domain"/>
    <property type="match status" value="1"/>
</dbReference>
<evidence type="ECO:0000256" key="10">
    <source>
        <dbReference type="SAM" id="MobiDB-lite"/>
    </source>
</evidence>
<proteinExistence type="predicted"/>
<evidence type="ECO:0000256" key="4">
    <source>
        <dbReference type="ARBA" id="ARBA00022737"/>
    </source>
</evidence>
<dbReference type="EMBL" id="BTSY01000001">
    <property type="protein sequence ID" value="GMT09455.1"/>
    <property type="molecule type" value="Genomic_DNA"/>
</dbReference>
<dbReference type="FunFam" id="1.25.40.20:FF:000008">
    <property type="entry name" value="Apoptosis-stimulating of p53 protein 2 isoform 1"/>
    <property type="match status" value="1"/>
</dbReference>
<feature type="compositionally biased region" description="Polar residues" evidence="10">
    <location>
        <begin position="206"/>
        <end position="220"/>
    </location>
</feature>
<dbReference type="PANTHER" id="PTHR24131:SF10">
    <property type="entry name" value="ANKYRIN-REPEAT, SH3-DOMAIN, AND PROLINE-RICH-REGION CONTAINING PROTEIN, ISOFORM B"/>
    <property type="match status" value="1"/>
</dbReference>
<evidence type="ECO:0000256" key="8">
    <source>
        <dbReference type="PROSITE-ProRule" id="PRU00192"/>
    </source>
</evidence>
<name>A0AAV5UQJ9_9BILA</name>
<dbReference type="PROSITE" id="PS50002">
    <property type="entry name" value="SH3"/>
    <property type="match status" value="1"/>
</dbReference>
<dbReference type="InterPro" id="IPR001452">
    <property type="entry name" value="SH3_domain"/>
</dbReference>
<feature type="compositionally biased region" description="Low complexity" evidence="10">
    <location>
        <begin position="416"/>
        <end position="456"/>
    </location>
</feature>
<dbReference type="InterPro" id="IPR047163">
    <property type="entry name" value="ASPP1/2"/>
</dbReference>
<dbReference type="Gene3D" id="1.25.40.20">
    <property type="entry name" value="Ankyrin repeat-containing domain"/>
    <property type="match status" value="1"/>
</dbReference>
<keyword evidence="6" id="KW-0539">Nucleus</keyword>
<feature type="compositionally biased region" description="Acidic residues" evidence="10">
    <location>
        <begin position="398"/>
        <end position="413"/>
    </location>
</feature>